<accession>A0A4Y6PXG1</accession>
<dbReference type="Proteomes" id="UP000315995">
    <property type="component" value="Chromosome"/>
</dbReference>
<gene>
    <name evidence="4" type="primary">pqqA</name>
    <name evidence="4" type="ORF">FIV42_20430</name>
</gene>
<name>A0A4Y6PXG1_PERCE</name>
<evidence type="ECO:0000256" key="1">
    <source>
        <dbReference type="ARBA" id="ARBA00004886"/>
    </source>
</evidence>
<dbReference type="RefSeq" id="WP_141199485.1">
    <property type="nucleotide sequence ID" value="NZ_CP041186.1"/>
</dbReference>
<proteinExistence type="inferred from homology"/>
<protein>
    <recommendedName>
        <fullName evidence="3">Coenzyme PQQ synthesis protein A</fullName>
    </recommendedName>
</protein>
<dbReference type="AlphaFoldDB" id="A0A4Y6PXG1"/>
<accession>A0A5B8YDG0</accession>
<evidence type="ECO:0000313" key="4">
    <source>
        <dbReference type="EMBL" id="QDG53024.1"/>
    </source>
</evidence>
<dbReference type="Pfam" id="PF08042">
    <property type="entry name" value="PqqA"/>
    <property type="match status" value="1"/>
</dbReference>
<dbReference type="EMBL" id="CP041186">
    <property type="protein sequence ID" value="QDG53024.1"/>
    <property type="molecule type" value="Genomic_DNA"/>
</dbReference>
<comment type="pathway">
    <text evidence="1">Cofactor biosynthesis; pyrroloquinoline quinone biosynthesis.</text>
</comment>
<reference evidence="4 5" key="1">
    <citation type="submission" date="2019-06" db="EMBL/GenBank/DDBJ databases">
        <title>Persicimonas caeni gen. nov., sp. nov., a predatory bacterium isolated from solar saltern.</title>
        <authorList>
            <person name="Wang S."/>
        </authorList>
    </citation>
    <scope>NUCLEOTIDE SEQUENCE [LARGE SCALE GENOMIC DNA]</scope>
    <source>
        <strain evidence="4 5">YN101</strain>
    </source>
</reference>
<organism evidence="4 5">
    <name type="scientific">Persicimonas caeni</name>
    <dbReference type="NCBI Taxonomy" id="2292766"/>
    <lineage>
        <taxon>Bacteria</taxon>
        <taxon>Deltaproteobacteria</taxon>
        <taxon>Bradymonadales</taxon>
        <taxon>Bradymonadaceae</taxon>
        <taxon>Persicimonas</taxon>
    </lineage>
</organism>
<dbReference type="GO" id="GO:0018189">
    <property type="term" value="P:pyrroloquinoline quinone biosynthetic process"/>
    <property type="evidence" value="ECO:0007669"/>
    <property type="project" value="UniProtKB-UniPathway"/>
</dbReference>
<evidence type="ECO:0000256" key="3">
    <source>
        <dbReference type="ARBA" id="ARBA00015086"/>
    </source>
</evidence>
<evidence type="ECO:0000256" key="2">
    <source>
        <dbReference type="ARBA" id="ARBA00009325"/>
    </source>
</evidence>
<keyword evidence="5" id="KW-1185">Reference proteome</keyword>
<dbReference type="InterPro" id="IPR011725">
    <property type="entry name" value="PQQ_synth_PqqA"/>
</dbReference>
<dbReference type="UniPathway" id="UPA00539"/>
<comment type="similarity">
    <text evidence="2">Belongs to the PqqA family.</text>
</comment>
<dbReference type="NCBIfam" id="TIGR02107">
    <property type="entry name" value="PQQ_syn_pqqA"/>
    <property type="match status" value="1"/>
</dbReference>
<sequence length="31" mass="3612">MKTWRTPKVVEIVVSMEVTAYMSAELPDERD</sequence>
<evidence type="ECO:0000313" key="5">
    <source>
        <dbReference type="Proteomes" id="UP000315995"/>
    </source>
</evidence>